<dbReference type="GO" id="GO:0003700">
    <property type="term" value="F:DNA-binding transcription factor activity"/>
    <property type="evidence" value="ECO:0007669"/>
    <property type="project" value="InterPro"/>
</dbReference>
<evidence type="ECO:0000259" key="5">
    <source>
        <dbReference type="PROSITE" id="PS50937"/>
    </source>
</evidence>
<dbReference type="SMART" id="SM00422">
    <property type="entry name" value="HTH_MERR"/>
    <property type="match status" value="1"/>
</dbReference>
<evidence type="ECO:0000256" key="3">
    <source>
        <dbReference type="ARBA" id="ARBA00023125"/>
    </source>
</evidence>
<dbReference type="EMBL" id="JAAISW010000067">
    <property type="protein sequence ID" value="NSJ46440.1"/>
    <property type="molecule type" value="Genomic_DNA"/>
</dbReference>
<protein>
    <submittedName>
        <fullName evidence="7">MerR family transcriptional regulator</fullName>
    </submittedName>
</protein>
<reference evidence="6 8" key="1">
    <citation type="submission" date="2019-06" db="EMBL/GenBank/DDBJ databases">
        <title>Draft genome sequence of [Clostridium] clostridioforme NBRC 113352.</title>
        <authorList>
            <person name="Miura T."/>
            <person name="Furukawa M."/>
            <person name="Shimamura M."/>
            <person name="Ohyama Y."/>
            <person name="Yamazoe A."/>
            <person name="Kawasaki H."/>
        </authorList>
    </citation>
    <scope>NUCLEOTIDE SEQUENCE [LARGE SCALE GENOMIC DNA]</scope>
    <source>
        <strain evidence="6 8">NBRC 113352</strain>
    </source>
</reference>
<dbReference type="Proteomes" id="UP000315200">
    <property type="component" value="Unassembled WGS sequence"/>
</dbReference>
<evidence type="ECO:0000313" key="6">
    <source>
        <dbReference type="EMBL" id="GEA36273.1"/>
    </source>
</evidence>
<keyword evidence="2" id="KW-0805">Transcription regulation</keyword>
<dbReference type="PANTHER" id="PTHR30204">
    <property type="entry name" value="REDOX-CYCLING DRUG-SENSING TRANSCRIPTIONAL ACTIVATOR SOXR"/>
    <property type="match status" value="1"/>
</dbReference>
<dbReference type="EMBL" id="BJLB01000001">
    <property type="protein sequence ID" value="GEA36273.1"/>
    <property type="molecule type" value="Genomic_DNA"/>
</dbReference>
<dbReference type="Pfam" id="PF13411">
    <property type="entry name" value="MerR_1"/>
    <property type="match status" value="1"/>
</dbReference>
<dbReference type="InterPro" id="IPR009061">
    <property type="entry name" value="DNA-bd_dom_put_sf"/>
</dbReference>
<dbReference type="InterPro" id="IPR047057">
    <property type="entry name" value="MerR_fam"/>
</dbReference>
<reference evidence="7" key="3">
    <citation type="submission" date="2020-02" db="EMBL/GenBank/DDBJ databases">
        <authorList>
            <person name="Littmann E."/>
            <person name="Sorbara M."/>
        </authorList>
    </citation>
    <scope>NUCLEOTIDE SEQUENCE</scope>
    <source>
        <strain evidence="7">MSK.2.26</strain>
    </source>
</reference>
<dbReference type="CDD" id="cd01107">
    <property type="entry name" value="HTH_BmrR"/>
    <property type="match status" value="1"/>
</dbReference>
<dbReference type="PROSITE" id="PS50937">
    <property type="entry name" value="HTH_MERR_2"/>
    <property type="match status" value="1"/>
</dbReference>
<dbReference type="Gene3D" id="1.10.1660.10">
    <property type="match status" value="1"/>
</dbReference>
<dbReference type="PANTHER" id="PTHR30204:SF69">
    <property type="entry name" value="MERR-FAMILY TRANSCRIPTIONAL REGULATOR"/>
    <property type="match status" value="1"/>
</dbReference>
<dbReference type="GO" id="GO:0003677">
    <property type="term" value="F:DNA binding"/>
    <property type="evidence" value="ECO:0007669"/>
    <property type="project" value="UniProtKB-KW"/>
</dbReference>
<keyword evidence="1" id="KW-0678">Repressor</keyword>
<dbReference type="RefSeq" id="WP_002586551.1">
    <property type="nucleotide sequence ID" value="NZ_AP031445.1"/>
</dbReference>
<keyword evidence="4" id="KW-0804">Transcription</keyword>
<accession>A0A829WBC6</accession>
<dbReference type="Proteomes" id="UP000719916">
    <property type="component" value="Unassembled WGS sequence"/>
</dbReference>
<proteinExistence type="predicted"/>
<evidence type="ECO:0000256" key="2">
    <source>
        <dbReference type="ARBA" id="ARBA00023015"/>
    </source>
</evidence>
<reference evidence="7 9" key="2">
    <citation type="journal article" date="2020" name="Cell Host Microbe">
        <title>Functional and Genomic Variation between Human-Derived Isolates of Lachnospiraceae Reveals Inter- and Intra-Species Diversity.</title>
        <authorList>
            <person name="Sorbara M.T."/>
            <person name="Littmann E.R."/>
            <person name="Fontana E."/>
            <person name="Moody T.U."/>
            <person name="Kohout C.E."/>
            <person name="Gjonbalaj M."/>
            <person name="Eaton V."/>
            <person name="Seok R."/>
            <person name="Leiner I.M."/>
            <person name="Pamer E.G."/>
        </authorList>
    </citation>
    <scope>NUCLEOTIDE SEQUENCE [LARGE SCALE GENOMIC DNA]</scope>
    <source>
        <strain evidence="7 9">MSK.2.26</strain>
    </source>
</reference>
<evidence type="ECO:0000313" key="9">
    <source>
        <dbReference type="Proteomes" id="UP000719916"/>
    </source>
</evidence>
<organism evidence="6 8">
    <name type="scientific">Enterocloster clostridioformis</name>
    <dbReference type="NCBI Taxonomy" id="1531"/>
    <lineage>
        <taxon>Bacteria</taxon>
        <taxon>Bacillati</taxon>
        <taxon>Bacillota</taxon>
        <taxon>Clostridia</taxon>
        <taxon>Lachnospirales</taxon>
        <taxon>Lachnospiraceae</taxon>
        <taxon>Enterocloster</taxon>
    </lineage>
</organism>
<name>A0A829WBC6_9FIRM</name>
<sequence>MNNTELFQIGDVARLFHISVGSLSYYEQAGLLKPQYVDPDTGYRYYSSEQFEVLNTIRYLRAIDMPLAEIADFLQNKDVDIIKEKLTRQKEIVLQKQQELKKIERKIEGHFLNHNCIRAYVNVVNILVSVAEKRHNNKASVLGNAGPLYNKRNPGGLILSLFDSVIFPAGQLSVNAAFTPYRNVVVASTGSLGT</sequence>
<evidence type="ECO:0000313" key="7">
    <source>
        <dbReference type="EMBL" id="NSJ46440.1"/>
    </source>
</evidence>
<evidence type="ECO:0000313" key="8">
    <source>
        <dbReference type="Proteomes" id="UP000315200"/>
    </source>
</evidence>
<dbReference type="InterPro" id="IPR000551">
    <property type="entry name" value="MerR-type_HTH_dom"/>
</dbReference>
<dbReference type="SUPFAM" id="SSF46955">
    <property type="entry name" value="Putative DNA-binding domain"/>
    <property type="match status" value="1"/>
</dbReference>
<comment type="caution">
    <text evidence="6">The sequence shown here is derived from an EMBL/GenBank/DDBJ whole genome shotgun (WGS) entry which is preliminary data.</text>
</comment>
<dbReference type="AlphaFoldDB" id="A0A829WBC6"/>
<evidence type="ECO:0000256" key="1">
    <source>
        <dbReference type="ARBA" id="ARBA00022491"/>
    </source>
</evidence>
<gene>
    <name evidence="6" type="ORF">Ccl03g_19860</name>
    <name evidence="7" type="ORF">G5B26_23345</name>
</gene>
<feature type="domain" description="HTH merR-type" evidence="5">
    <location>
        <begin position="6"/>
        <end position="76"/>
    </location>
</feature>
<keyword evidence="3" id="KW-0238">DNA-binding</keyword>
<evidence type="ECO:0000256" key="4">
    <source>
        <dbReference type="ARBA" id="ARBA00023163"/>
    </source>
</evidence>